<feature type="transmembrane region" description="Helical" evidence="1">
    <location>
        <begin position="62"/>
        <end position="84"/>
    </location>
</feature>
<dbReference type="EMBL" id="GIFC01003408">
    <property type="protein sequence ID" value="MXU85491.1"/>
    <property type="molecule type" value="Transcribed_RNA"/>
</dbReference>
<organism evidence="2">
    <name type="scientific">Ixodes ricinus</name>
    <name type="common">Common tick</name>
    <name type="synonym">Acarus ricinus</name>
    <dbReference type="NCBI Taxonomy" id="34613"/>
    <lineage>
        <taxon>Eukaryota</taxon>
        <taxon>Metazoa</taxon>
        <taxon>Ecdysozoa</taxon>
        <taxon>Arthropoda</taxon>
        <taxon>Chelicerata</taxon>
        <taxon>Arachnida</taxon>
        <taxon>Acari</taxon>
        <taxon>Parasitiformes</taxon>
        <taxon>Ixodida</taxon>
        <taxon>Ixodoidea</taxon>
        <taxon>Ixodidae</taxon>
        <taxon>Ixodinae</taxon>
        <taxon>Ixodes</taxon>
    </lineage>
</organism>
<name>A0A6B0U570_IXORI</name>
<keyword evidence="1" id="KW-0812">Transmembrane</keyword>
<keyword evidence="1" id="KW-0472">Membrane</keyword>
<accession>A0A6B0U570</accession>
<keyword evidence="1" id="KW-1133">Transmembrane helix</keyword>
<evidence type="ECO:0000313" key="2">
    <source>
        <dbReference type="EMBL" id="MXU85491.1"/>
    </source>
</evidence>
<protein>
    <submittedName>
        <fullName evidence="2">Uncharacterized protein</fullName>
    </submittedName>
</protein>
<dbReference type="AlphaFoldDB" id="A0A6B0U570"/>
<evidence type="ECO:0000256" key="1">
    <source>
        <dbReference type="SAM" id="Phobius"/>
    </source>
</evidence>
<proteinExistence type="predicted"/>
<sequence>MLGQLRNLILATVRVVATMIFRISSMHGFVSDCTNRLSPVDGVRHIKQLFLWPFETERLQNWGVLILYLVFVQIPCANSMVVVATF</sequence>
<reference evidence="2" key="1">
    <citation type="submission" date="2019-12" db="EMBL/GenBank/DDBJ databases">
        <title>An insight into the sialome of adult female Ixodes ricinus ticks feeding for 6 days.</title>
        <authorList>
            <person name="Perner J."/>
            <person name="Ribeiro J.M.C."/>
        </authorList>
    </citation>
    <scope>NUCLEOTIDE SEQUENCE</scope>
    <source>
        <strain evidence="2">Semi-engorged</strain>
        <tissue evidence="2">Salivary glands</tissue>
    </source>
</reference>
<feature type="transmembrane region" description="Helical" evidence="1">
    <location>
        <begin position="7"/>
        <end position="30"/>
    </location>
</feature>